<proteinExistence type="inferred from homology"/>
<name>A0AAD4QGI6_9AGAM</name>
<dbReference type="PROSITE" id="PS50067">
    <property type="entry name" value="KINESIN_MOTOR_2"/>
    <property type="match status" value="1"/>
</dbReference>
<keyword evidence="8" id="KW-0378">Hydrolase</keyword>
<evidence type="ECO:0000256" key="4">
    <source>
        <dbReference type="ARBA" id="ARBA00023175"/>
    </source>
</evidence>
<dbReference type="GO" id="GO:0032259">
    <property type="term" value="P:methylation"/>
    <property type="evidence" value="ECO:0007669"/>
    <property type="project" value="InterPro"/>
</dbReference>
<keyword evidence="2 5" id="KW-0547">Nucleotide-binding</keyword>
<feature type="binding site" evidence="5">
    <location>
        <begin position="166"/>
        <end position="173"/>
    </location>
    <ligand>
        <name>ATP</name>
        <dbReference type="ChEBI" id="CHEBI:30616"/>
    </ligand>
</feature>
<dbReference type="GO" id="GO:0003777">
    <property type="term" value="F:microtubule motor activity"/>
    <property type="evidence" value="ECO:0007669"/>
    <property type="project" value="InterPro"/>
</dbReference>
<dbReference type="PRINTS" id="PR00380">
    <property type="entry name" value="KINESINHEAVY"/>
</dbReference>
<dbReference type="PANTHER" id="PTHR24115">
    <property type="entry name" value="KINESIN-RELATED"/>
    <property type="match status" value="1"/>
</dbReference>
<comment type="caution">
    <text evidence="8">The sequence shown here is derived from an EMBL/GenBank/DDBJ whole genome shotgun (WGS) entry which is preliminary data.</text>
</comment>
<feature type="region of interest" description="Disordered" evidence="6">
    <location>
        <begin position="843"/>
        <end position="866"/>
    </location>
</feature>
<dbReference type="GO" id="GO:0003676">
    <property type="term" value="F:nucleic acid binding"/>
    <property type="evidence" value="ECO:0007669"/>
    <property type="project" value="InterPro"/>
</dbReference>
<dbReference type="EMBL" id="JAKELL010000007">
    <property type="protein sequence ID" value="KAH8997484.1"/>
    <property type="molecule type" value="Genomic_DNA"/>
</dbReference>
<evidence type="ECO:0000256" key="5">
    <source>
        <dbReference type="PROSITE-ProRule" id="PRU00283"/>
    </source>
</evidence>
<gene>
    <name evidence="8" type="ORF">EDB92DRAFT_1942096</name>
</gene>
<keyword evidence="1" id="KW-0493">Microtubule</keyword>
<evidence type="ECO:0000256" key="3">
    <source>
        <dbReference type="ARBA" id="ARBA00022840"/>
    </source>
</evidence>
<feature type="domain" description="Kinesin motor" evidence="7">
    <location>
        <begin position="67"/>
        <end position="524"/>
    </location>
</feature>
<dbReference type="PROSITE" id="PS00092">
    <property type="entry name" value="N6_MTASE"/>
    <property type="match status" value="1"/>
</dbReference>
<dbReference type="InterPro" id="IPR002052">
    <property type="entry name" value="DNA_methylase_N6_adenine_CS"/>
</dbReference>
<dbReference type="GO" id="GO:0005874">
    <property type="term" value="C:microtubule"/>
    <property type="evidence" value="ECO:0007669"/>
    <property type="project" value="UniProtKB-KW"/>
</dbReference>
<protein>
    <submittedName>
        <fullName evidence="8">P-loop containing nucleoside triphosphate hydrolase protein</fullName>
    </submittedName>
</protein>
<dbReference type="GO" id="GO:0008017">
    <property type="term" value="F:microtubule binding"/>
    <property type="evidence" value="ECO:0007669"/>
    <property type="project" value="InterPro"/>
</dbReference>
<feature type="region of interest" description="Disordered" evidence="6">
    <location>
        <begin position="676"/>
        <end position="791"/>
    </location>
</feature>
<keyword evidence="3 5" id="KW-0067">ATP-binding</keyword>
<feature type="compositionally biased region" description="Basic and acidic residues" evidence="6">
    <location>
        <begin position="771"/>
        <end position="781"/>
    </location>
</feature>
<feature type="compositionally biased region" description="Acidic residues" evidence="6">
    <location>
        <begin position="758"/>
        <end position="770"/>
    </location>
</feature>
<dbReference type="InterPro" id="IPR027417">
    <property type="entry name" value="P-loop_NTPase"/>
</dbReference>
<keyword evidence="9" id="KW-1185">Reference proteome</keyword>
<feature type="compositionally biased region" description="Polar residues" evidence="6">
    <location>
        <begin position="853"/>
        <end position="866"/>
    </location>
</feature>
<dbReference type="InterPro" id="IPR029063">
    <property type="entry name" value="SAM-dependent_MTases_sf"/>
</dbReference>
<reference evidence="8" key="1">
    <citation type="submission" date="2022-01" db="EMBL/GenBank/DDBJ databases">
        <title>Comparative genomics reveals a dynamic genome evolution in the ectomycorrhizal milk-cap (Lactarius) mushrooms.</title>
        <authorList>
            <consortium name="DOE Joint Genome Institute"/>
            <person name="Lebreton A."/>
            <person name="Tang N."/>
            <person name="Kuo A."/>
            <person name="LaButti K."/>
            <person name="Drula E."/>
            <person name="Barry K."/>
            <person name="Clum A."/>
            <person name="Lipzen A."/>
            <person name="Mousain D."/>
            <person name="Ng V."/>
            <person name="Wang R."/>
            <person name="Wang X."/>
            <person name="Dai Y."/>
            <person name="Henrissat B."/>
            <person name="Grigoriev I.V."/>
            <person name="Guerin-Laguette A."/>
            <person name="Yu F."/>
            <person name="Martin F.M."/>
        </authorList>
    </citation>
    <scope>NUCLEOTIDE SEQUENCE</scope>
    <source>
        <strain evidence="8">QP</strain>
    </source>
</reference>
<dbReference type="GO" id="GO:0007018">
    <property type="term" value="P:microtubule-based movement"/>
    <property type="evidence" value="ECO:0007669"/>
    <property type="project" value="InterPro"/>
</dbReference>
<feature type="region of interest" description="Disordered" evidence="6">
    <location>
        <begin position="532"/>
        <end position="552"/>
    </location>
</feature>
<evidence type="ECO:0000313" key="9">
    <source>
        <dbReference type="Proteomes" id="UP001201163"/>
    </source>
</evidence>
<dbReference type="InterPro" id="IPR027640">
    <property type="entry name" value="Kinesin-like_fam"/>
</dbReference>
<dbReference type="InterPro" id="IPR036961">
    <property type="entry name" value="Kinesin_motor_dom_sf"/>
</dbReference>
<evidence type="ECO:0000259" key="7">
    <source>
        <dbReference type="PROSITE" id="PS50067"/>
    </source>
</evidence>
<feature type="compositionally biased region" description="Basic and acidic residues" evidence="6">
    <location>
        <begin position="843"/>
        <end position="852"/>
    </location>
</feature>
<evidence type="ECO:0000256" key="1">
    <source>
        <dbReference type="ARBA" id="ARBA00022701"/>
    </source>
</evidence>
<feature type="region of interest" description="Disordered" evidence="6">
    <location>
        <begin position="12"/>
        <end position="48"/>
    </location>
</feature>
<dbReference type="PROSITE" id="PS00411">
    <property type="entry name" value="KINESIN_MOTOR_1"/>
    <property type="match status" value="1"/>
</dbReference>
<dbReference type="GO" id="GO:0005524">
    <property type="term" value="F:ATP binding"/>
    <property type="evidence" value="ECO:0007669"/>
    <property type="project" value="UniProtKB-UniRule"/>
</dbReference>
<evidence type="ECO:0000313" key="8">
    <source>
        <dbReference type="EMBL" id="KAH8997484.1"/>
    </source>
</evidence>
<comment type="similarity">
    <text evidence="5">Belongs to the TRAFAC class myosin-kinesin ATPase superfamily. Kinesin family.</text>
</comment>
<dbReference type="Gene3D" id="3.40.850.10">
    <property type="entry name" value="Kinesin motor domain"/>
    <property type="match status" value="1"/>
</dbReference>
<accession>A0AAD4QGI6</accession>
<dbReference type="SUPFAM" id="SSF52540">
    <property type="entry name" value="P-loop containing nucleoside triphosphate hydrolases"/>
    <property type="match status" value="1"/>
</dbReference>
<dbReference type="GO" id="GO:0016887">
    <property type="term" value="F:ATP hydrolysis activity"/>
    <property type="evidence" value="ECO:0007669"/>
    <property type="project" value="TreeGrafter"/>
</dbReference>
<dbReference type="InterPro" id="IPR019821">
    <property type="entry name" value="Kinesin_motor_CS"/>
</dbReference>
<sequence length="1116" mass="122844">MLPDLLLELRERHPSLRAPSQPLPAEPVQRQQGHLTEKKASTVASSKGPISRVATETVVPVDTEREPIKAFLRIRPDIGGDESRRAPYLESLSETAVRMLDLSRDDSRNYSGIPRFRLSAEPTSSIYTFTHVFPPSTQQTEFFVKTTLPLVRSLLDGEDGLLFAYGVTNSGKTYTMQGGSHESSAGILPRTIDVLFNSIEGLHGNSKYRPARLNGIELNDPMSIFSRAPSLDNFTLPAHQPALGDVLADHLESTTASETDHDSTTLKVDRNYEYSVWLSYAEVYNERIYDLLTNVEGAAAGSSRTQPILLTRKALSMKPAPPSDSLDADGPAGKYISGLAHVRVDNAKEAKRMIKLGQLHRRVFGTLANSQSSRSHGIVTIKLLRKHRGEKDEPSSYITSRLTLIDLAGSERSKNTQATGERLKEAGNINKSLMVLGQCIEVMRANQKRVAQSLATSQSQRSDTRDVKKSLAVVPFRHSKLTEILMDYFTGEGRVTMIININPYDTGFDENSSVMKFAALAREVSIVAPMKHAPPTGRANAPTTIGDLQPARPRVSHHRKVVLSTSRGGERKISEAQLDVVEEDEDVEDGLEEEPLNGLVETLFDEIERLRLQLFESEMRSAVIEAETREEVMREMEERILEIEKRFTRRLMNEVELNEMRMDAKIDMLHRSGLVGQASSRAEKQSGGDSTRVAGLEEPGEDDSSDDDRISKLNSIRSRAESPLAGRGKAQTKKIRAVTPPRQNKAIEPDSRVNLPPFDEEEEDEADESEGDKSTATKTESDGSDAWIPASSRPLSTTLIAQNASMPHLDQAPSPIFEKDVKAGRAQARPSKTSVSELAHDLEGLDLSHEKASGTSTRASRQSTRMSVVVEEENSVVVVPNAKAGDVHKKKKRQLGSKHIYTDEVSGEWRGEADSASTFTVLFRDSTAQLNAGSVHSLSLTTVEQGTDTLMIPTPDLSHLTKHDYEIVYEPAEDTFILLDALEAEADNIRRLAPRTPLDPVVASLVRPLMSRLAHAVDVLVFNPPYVPTYGDEMDVAQRGAGIAGSWAGGVDGMQVTNTLLGQVDGLLSPRGQFYLVAVKQNNVPKIQEFMENTFSLRSEVMAICFPGLSLLTHGS</sequence>
<organism evidence="8 9">
    <name type="scientific">Lactarius akahatsu</name>
    <dbReference type="NCBI Taxonomy" id="416441"/>
    <lineage>
        <taxon>Eukaryota</taxon>
        <taxon>Fungi</taxon>
        <taxon>Dikarya</taxon>
        <taxon>Basidiomycota</taxon>
        <taxon>Agaricomycotina</taxon>
        <taxon>Agaricomycetes</taxon>
        <taxon>Russulales</taxon>
        <taxon>Russulaceae</taxon>
        <taxon>Lactarius</taxon>
    </lineage>
</organism>
<dbReference type="GO" id="GO:0008168">
    <property type="term" value="F:methyltransferase activity"/>
    <property type="evidence" value="ECO:0007669"/>
    <property type="project" value="InterPro"/>
</dbReference>
<dbReference type="Pfam" id="PF00225">
    <property type="entry name" value="Kinesin"/>
    <property type="match status" value="1"/>
</dbReference>
<evidence type="ECO:0000256" key="6">
    <source>
        <dbReference type="SAM" id="MobiDB-lite"/>
    </source>
</evidence>
<dbReference type="SMART" id="SM00129">
    <property type="entry name" value="KISc"/>
    <property type="match status" value="1"/>
</dbReference>
<evidence type="ECO:0000256" key="2">
    <source>
        <dbReference type="ARBA" id="ARBA00022741"/>
    </source>
</evidence>
<dbReference type="GO" id="GO:0005871">
    <property type="term" value="C:kinesin complex"/>
    <property type="evidence" value="ECO:0007669"/>
    <property type="project" value="TreeGrafter"/>
</dbReference>
<dbReference type="PANTHER" id="PTHR24115:SF1008">
    <property type="entry name" value="KINESIN-LIKE PROTEIN SUBITO"/>
    <property type="match status" value="1"/>
</dbReference>
<dbReference type="GO" id="GO:0005634">
    <property type="term" value="C:nucleus"/>
    <property type="evidence" value="ECO:0007669"/>
    <property type="project" value="TreeGrafter"/>
</dbReference>
<keyword evidence="4 5" id="KW-0505">Motor protein</keyword>
<dbReference type="Proteomes" id="UP001201163">
    <property type="component" value="Unassembled WGS sequence"/>
</dbReference>
<dbReference type="AlphaFoldDB" id="A0AAD4QGI6"/>
<dbReference type="InterPro" id="IPR001752">
    <property type="entry name" value="Kinesin_motor_dom"/>
</dbReference>
<dbReference type="Gene3D" id="3.40.50.150">
    <property type="entry name" value="Vaccinia Virus protein VP39"/>
    <property type="match status" value="1"/>
</dbReference>